<keyword evidence="2" id="KW-1185">Reference proteome</keyword>
<evidence type="ECO:0000313" key="2">
    <source>
        <dbReference type="Proteomes" id="UP001283361"/>
    </source>
</evidence>
<gene>
    <name evidence="1" type="ORF">RRG08_009147</name>
</gene>
<reference evidence="1" key="1">
    <citation type="journal article" date="2023" name="G3 (Bethesda)">
        <title>A reference genome for the long-term kleptoplast-retaining sea slug Elysia crispata morphotype clarki.</title>
        <authorList>
            <person name="Eastman K.E."/>
            <person name="Pendleton A.L."/>
            <person name="Shaikh M.A."/>
            <person name="Suttiyut T."/>
            <person name="Ogas R."/>
            <person name="Tomko P."/>
            <person name="Gavelis G."/>
            <person name="Widhalm J.R."/>
            <person name="Wisecaver J.H."/>
        </authorList>
    </citation>
    <scope>NUCLEOTIDE SEQUENCE</scope>
    <source>
        <strain evidence="1">ECLA1</strain>
    </source>
</reference>
<protein>
    <submittedName>
        <fullName evidence="1">Uncharacterized protein</fullName>
    </submittedName>
</protein>
<comment type="caution">
    <text evidence="1">The sequence shown here is derived from an EMBL/GenBank/DDBJ whole genome shotgun (WGS) entry which is preliminary data.</text>
</comment>
<evidence type="ECO:0000313" key="1">
    <source>
        <dbReference type="EMBL" id="KAK3733507.1"/>
    </source>
</evidence>
<organism evidence="1 2">
    <name type="scientific">Elysia crispata</name>
    <name type="common">lettuce slug</name>
    <dbReference type="NCBI Taxonomy" id="231223"/>
    <lineage>
        <taxon>Eukaryota</taxon>
        <taxon>Metazoa</taxon>
        <taxon>Spiralia</taxon>
        <taxon>Lophotrochozoa</taxon>
        <taxon>Mollusca</taxon>
        <taxon>Gastropoda</taxon>
        <taxon>Heterobranchia</taxon>
        <taxon>Euthyneura</taxon>
        <taxon>Panpulmonata</taxon>
        <taxon>Sacoglossa</taxon>
        <taxon>Placobranchoidea</taxon>
        <taxon>Plakobranchidae</taxon>
        <taxon>Elysia</taxon>
    </lineage>
</organism>
<dbReference type="PROSITE" id="PS51257">
    <property type="entry name" value="PROKAR_LIPOPROTEIN"/>
    <property type="match status" value="1"/>
</dbReference>
<dbReference type="AlphaFoldDB" id="A0AAE0Y6T6"/>
<accession>A0AAE0Y6T6</accession>
<name>A0AAE0Y6T6_9GAST</name>
<proteinExistence type="predicted"/>
<dbReference type="EMBL" id="JAWDGP010006893">
    <property type="protein sequence ID" value="KAK3733507.1"/>
    <property type="molecule type" value="Genomic_DNA"/>
</dbReference>
<sequence length="135" mass="15511">MARPGCSRTQFCAFVLKYALNGPNIALSTGCNLCDEWGGSFSTNPDLPLFCRSTWEALRTAYWYASFLTSRAETHLRRLDQIVGKTSLLIWCEDNIWRLIADLRRRAEWYNNVTRREVIFAGVQRLTGVVSTLRN</sequence>
<dbReference type="Proteomes" id="UP001283361">
    <property type="component" value="Unassembled WGS sequence"/>
</dbReference>